<dbReference type="Proteomes" id="UP001199631">
    <property type="component" value="Unassembled WGS sequence"/>
</dbReference>
<dbReference type="InterPro" id="IPR000835">
    <property type="entry name" value="HTH_MarR-typ"/>
</dbReference>
<name>A0AAW5B9Y1_9BACI</name>
<keyword evidence="4" id="KW-1185">Reference proteome</keyword>
<dbReference type="InterPro" id="IPR036390">
    <property type="entry name" value="WH_DNA-bd_sf"/>
</dbReference>
<reference evidence="3 4" key="1">
    <citation type="journal article" date="2022" name="Evol. Bioinform. Online">
        <title>Draft Genome Sequence of Oceanobacillus jordanicus Strain GSFE11, a Halotolerant Plant Growth-Promoting Bacterial Endophyte Isolated From the Jordan Valley.</title>
        <authorList>
            <person name="Alhindi T."/>
            <person name="Albdaiwi R."/>
        </authorList>
    </citation>
    <scope>NUCLEOTIDE SEQUENCE [LARGE SCALE GENOMIC DNA]</scope>
    <source>
        <strain evidence="3 4">GSFE11</strain>
    </source>
</reference>
<dbReference type="InterPro" id="IPR036388">
    <property type="entry name" value="WH-like_DNA-bd_sf"/>
</dbReference>
<feature type="domain" description="HTH marR-type" evidence="2">
    <location>
        <begin position="1"/>
        <end position="136"/>
    </location>
</feature>
<evidence type="ECO:0000313" key="4">
    <source>
        <dbReference type="Proteomes" id="UP001199631"/>
    </source>
</evidence>
<dbReference type="InterPro" id="IPR039422">
    <property type="entry name" value="MarR/SlyA-like"/>
</dbReference>
<evidence type="ECO:0000256" key="1">
    <source>
        <dbReference type="ARBA" id="ARBA00023125"/>
    </source>
</evidence>
<comment type="caution">
    <text evidence="3">The sequence shown here is derived from an EMBL/GenBank/DDBJ whole genome shotgun (WGS) entry which is preliminary data.</text>
</comment>
<protein>
    <submittedName>
        <fullName evidence="3">MarR family winged helix-turn-helix transcriptional regulator</fullName>
    </submittedName>
</protein>
<gene>
    <name evidence="3" type="ORF">K3T81_12730</name>
</gene>
<dbReference type="GO" id="GO:0003700">
    <property type="term" value="F:DNA-binding transcription factor activity"/>
    <property type="evidence" value="ECO:0007669"/>
    <property type="project" value="InterPro"/>
</dbReference>
<dbReference type="RefSeq" id="WP_238020438.1">
    <property type="nucleotide sequence ID" value="NZ_JAIFZM010000010.1"/>
</dbReference>
<dbReference type="Pfam" id="PF01047">
    <property type="entry name" value="MarR"/>
    <property type="match status" value="1"/>
</dbReference>
<dbReference type="SUPFAM" id="SSF46785">
    <property type="entry name" value="Winged helix' DNA-binding domain"/>
    <property type="match status" value="1"/>
</dbReference>
<organism evidence="3 4">
    <name type="scientific">Oceanobacillus jordanicus</name>
    <dbReference type="NCBI Taxonomy" id="2867266"/>
    <lineage>
        <taxon>Bacteria</taxon>
        <taxon>Bacillati</taxon>
        <taxon>Bacillota</taxon>
        <taxon>Bacilli</taxon>
        <taxon>Bacillales</taxon>
        <taxon>Bacillaceae</taxon>
        <taxon>Oceanobacillus</taxon>
    </lineage>
</organism>
<dbReference type="PROSITE" id="PS50995">
    <property type="entry name" value="HTH_MARR_2"/>
    <property type="match status" value="1"/>
</dbReference>
<sequence>MKKHIGEIKKFNRFYIRMMGLFNLYTDESSYSATEALILFEIHSFPDCTASHLSEYFLFDKGYISRIIKKFEENQVISRVPSKEDRRKQYLEITQAGKEDLDELMSKANLNVENMVKNISEVELSELISSMNKIEKILTQN</sequence>
<dbReference type="EMBL" id="JAIFZM010000010">
    <property type="protein sequence ID" value="MCG3420019.1"/>
    <property type="molecule type" value="Genomic_DNA"/>
</dbReference>
<dbReference type="GO" id="GO:0003677">
    <property type="term" value="F:DNA binding"/>
    <property type="evidence" value="ECO:0007669"/>
    <property type="project" value="UniProtKB-KW"/>
</dbReference>
<evidence type="ECO:0000313" key="3">
    <source>
        <dbReference type="EMBL" id="MCG3420019.1"/>
    </source>
</evidence>
<dbReference type="PANTHER" id="PTHR33164">
    <property type="entry name" value="TRANSCRIPTIONAL REGULATOR, MARR FAMILY"/>
    <property type="match status" value="1"/>
</dbReference>
<dbReference type="PANTHER" id="PTHR33164:SF43">
    <property type="entry name" value="HTH-TYPE TRANSCRIPTIONAL REPRESSOR YETL"/>
    <property type="match status" value="1"/>
</dbReference>
<dbReference type="AlphaFoldDB" id="A0AAW5B9Y1"/>
<dbReference type="Gene3D" id="1.10.10.10">
    <property type="entry name" value="Winged helix-like DNA-binding domain superfamily/Winged helix DNA-binding domain"/>
    <property type="match status" value="1"/>
</dbReference>
<dbReference type="GO" id="GO:0006950">
    <property type="term" value="P:response to stress"/>
    <property type="evidence" value="ECO:0007669"/>
    <property type="project" value="TreeGrafter"/>
</dbReference>
<accession>A0AAW5B9Y1</accession>
<evidence type="ECO:0000259" key="2">
    <source>
        <dbReference type="PROSITE" id="PS50995"/>
    </source>
</evidence>
<dbReference type="SMART" id="SM00347">
    <property type="entry name" value="HTH_MARR"/>
    <property type="match status" value="1"/>
</dbReference>
<proteinExistence type="predicted"/>
<keyword evidence="1" id="KW-0238">DNA-binding</keyword>